<dbReference type="InterPro" id="IPR011338">
    <property type="entry name" value="BamHI/BglII/BstY"/>
</dbReference>
<name>A0AAP7DHQ4_PAEAL</name>
<reference evidence="2 3" key="1">
    <citation type="submission" date="2020-05" db="EMBL/GenBank/DDBJ databases">
        <title>Whole genome sequencing and identification of novel metabolites from Paenibacillus alvei strain JR949.</title>
        <authorList>
            <person name="Rajendhran J."/>
            <person name="Sree Pranav P."/>
            <person name="Mahalakshmi B."/>
            <person name="Karthikeyan R."/>
        </authorList>
    </citation>
    <scope>NUCLEOTIDE SEQUENCE [LARGE SCALE GENOMIC DNA]</scope>
    <source>
        <strain evidence="2 3">JR949</strain>
    </source>
</reference>
<dbReference type="GO" id="GO:0009307">
    <property type="term" value="P:DNA restriction-modification system"/>
    <property type="evidence" value="ECO:0007669"/>
    <property type="project" value="InterPro"/>
</dbReference>
<dbReference type="SUPFAM" id="SSF52980">
    <property type="entry name" value="Restriction endonuclease-like"/>
    <property type="match status" value="1"/>
</dbReference>
<evidence type="ECO:0000256" key="1">
    <source>
        <dbReference type="SAM" id="Phobius"/>
    </source>
</evidence>
<dbReference type="Pfam" id="PF02923">
    <property type="entry name" value="BamHI"/>
    <property type="match status" value="1"/>
</dbReference>
<organism evidence="2 3">
    <name type="scientific">Paenibacillus alvei</name>
    <name type="common">Bacillus alvei</name>
    <dbReference type="NCBI Taxonomy" id="44250"/>
    <lineage>
        <taxon>Bacteria</taxon>
        <taxon>Bacillati</taxon>
        <taxon>Bacillota</taxon>
        <taxon>Bacilli</taxon>
        <taxon>Bacillales</taxon>
        <taxon>Paenibacillaceae</taxon>
        <taxon>Paenibacillus</taxon>
    </lineage>
</organism>
<gene>
    <name evidence="2" type="ORF">HMI46_04695</name>
</gene>
<dbReference type="GO" id="GO:0003677">
    <property type="term" value="F:DNA binding"/>
    <property type="evidence" value="ECO:0007669"/>
    <property type="project" value="InterPro"/>
</dbReference>
<comment type="caution">
    <text evidence="2">The sequence shown here is derived from an EMBL/GenBank/DDBJ whole genome shotgun (WGS) entry which is preliminary data.</text>
</comment>
<dbReference type="Gene3D" id="3.40.91.20">
    <property type="match status" value="1"/>
</dbReference>
<dbReference type="AlphaFoldDB" id="A0AAP7DHQ4"/>
<dbReference type="GO" id="GO:0000287">
    <property type="term" value="F:magnesium ion binding"/>
    <property type="evidence" value="ECO:0007669"/>
    <property type="project" value="InterPro"/>
</dbReference>
<keyword evidence="1" id="KW-0812">Transmembrane</keyword>
<feature type="transmembrane region" description="Helical" evidence="1">
    <location>
        <begin position="7"/>
        <end position="27"/>
    </location>
</feature>
<keyword evidence="1" id="KW-0472">Membrane</keyword>
<protein>
    <submittedName>
        <fullName evidence="2">Uncharacterized protein</fullName>
    </submittedName>
</protein>
<dbReference type="EMBL" id="JABFOR010000004">
    <property type="protein sequence ID" value="NOJ69849.1"/>
    <property type="molecule type" value="Genomic_DNA"/>
</dbReference>
<keyword evidence="1" id="KW-1133">Transmembrane helix</keyword>
<accession>A0AAP7DHQ4</accession>
<dbReference type="InterPro" id="IPR004194">
    <property type="entry name" value="Restrct_endonuc_II_BamHI"/>
</dbReference>
<evidence type="ECO:0000313" key="3">
    <source>
        <dbReference type="Proteomes" id="UP000552038"/>
    </source>
</evidence>
<dbReference type="GO" id="GO:0009036">
    <property type="term" value="F:type II site-specific deoxyribonuclease activity"/>
    <property type="evidence" value="ECO:0007669"/>
    <property type="project" value="InterPro"/>
</dbReference>
<dbReference type="RefSeq" id="WP_171415430.1">
    <property type="nucleotide sequence ID" value="NZ_JABFOR010000004.1"/>
</dbReference>
<evidence type="ECO:0000313" key="2">
    <source>
        <dbReference type="EMBL" id="NOJ69849.1"/>
    </source>
</evidence>
<dbReference type="Proteomes" id="UP000552038">
    <property type="component" value="Unassembled WGS sequence"/>
</dbReference>
<proteinExistence type="predicted"/>
<sequence length="76" mass="8529">MSSSHRALHRIFLGILSGLCSGGFLILPSREMAKLLTNRVGNYPELIPYFDVWNPLGNHLDDGIIEILVIEHEGDR</sequence>
<dbReference type="InterPro" id="IPR011335">
    <property type="entry name" value="Restrct_endonuc-II-like"/>
</dbReference>